<evidence type="ECO:0000256" key="2">
    <source>
        <dbReference type="ARBA" id="ARBA00022475"/>
    </source>
</evidence>
<feature type="transmembrane region" description="Helical" evidence="6">
    <location>
        <begin position="44"/>
        <end position="62"/>
    </location>
</feature>
<keyword evidence="8" id="KW-1185">Reference proteome</keyword>
<feature type="transmembrane region" description="Helical" evidence="6">
    <location>
        <begin position="392"/>
        <end position="414"/>
    </location>
</feature>
<feature type="transmembrane region" description="Helical" evidence="6">
    <location>
        <begin position="170"/>
        <end position="194"/>
    </location>
</feature>
<proteinExistence type="predicted"/>
<dbReference type="Proteomes" id="UP000183071">
    <property type="component" value="Unassembled WGS sequence"/>
</dbReference>
<dbReference type="PANTHER" id="PTHR30250">
    <property type="entry name" value="PST FAMILY PREDICTED COLANIC ACID TRANSPORTER"/>
    <property type="match status" value="1"/>
</dbReference>
<feature type="transmembrane region" description="Helical" evidence="6">
    <location>
        <begin position="339"/>
        <end position="360"/>
    </location>
</feature>
<accession>A0A1H5H447</accession>
<feature type="transmembrane region" description="Helical" evidence="6">
    <location>
        <begin position="111"/>
        <end position="134"/>
    </location>
</feature>
<feature type="transmembrane region" description="Helical" evidence="6">
    <location>
        <begin position="82"/>
        <end position="104"/>
    </location>
</feature>
<evidence type="ECO:0000256" key="6">
    <source>
        <dbReference type="SAM" id="Phobius"/>
    </source>
</evidence>
<comment type="caution">
    <text evidence="7">The sequence shown here is derived from an EMBL/GenBank/DDBJ whole genome shotgun (WGS) entry which is preliminary data.</text>
</comment>
<evidence type="ECO:0000256" key="1">
    <source>
        <dbReference type="ARBA" id="ARBA00004651"/>
    </source>
</evidence>
<dbReference type="EMBL" id="FNUE01000001">
    <property type="protein sequence ID" value="SEE22719.1"/>
    <property type="molecule type" value="Genomic_DNA"/>
</dbReference>
<organism evidence="7 8">
    <name type="scientific">Polaribacter dokdonensis DSW-5</name>
    <dbReference type="NCBI Taxonomy" id="1300348"/>
    <lineage>
        <taxon>Bacteria</taxon>
        <taxon>Pseudomonadati</taxon>
        <taxon>Bacteroidota</taxon>
        <taxon>Flavobacteriia</taxon>
        <taxon>Flavobacteriales</taxon>
        <taxon>Flavobacteriaceae</taxon>
    </lineage>
</organism>
<keyword evidence="4 6" id="KW-1133">Transmembrane helix</keyword>
<comment type="subcellular location">
    <subcellularLocation>
        <location evidence="1">Cell membrane</location>
        <topology evidence="1">Multi-pass membrane protein</topology>
    </subcellularLocation>
</comment>
<evidence type="ECO:0000256" key="5">
    <source>
        <dbReference type="ARBA" id="ARBA00023136"/>
    </source>
</evidence>
<dbReference type="Pfam" id="PF13440">
    <property type="entry name" value="Polysacc_synt_3"/>
    <property type="match status" value="1"/>
</dbReference>
<keyword evidence="3 6" id="KW-0812">Transmembrane</keyword>
<dbReference type="PANTHER" id="PTHR30250:SF28">
    <property type="entry name" value="POLYSACCHARIDE BIOSYNTHESIS PROTEIN"/>
    <property type="match status" value="1"/>
</dbReference>
<protein>
    <submittedName>
        <fullName evidence="7">Membrane protein involved in the export of O-antigen and teichoic acid</fullName>
    </submittedName>
</protein>
<feature type="transmembrane region" description="Helical" evidence="6">
    <location>
        <begin position="304"/>
        <end position="327"/>
    </location>
</feature>
<evidence type="ECO:0000256" key="4">
    <source>
        <dbReference type="ARBA" id="ARBA00022989"/>
    </source>
</evidence>
<feature type="transmembrane region" description="Helical" evidence="6">
    <location>
        <begin position="367"/>
        <end position="386"/>
    </location>
</feature>
<keyword evidence="2" id="KW-1003">Cell membrane</keyword>
<dbReference type="InterPro" id="IPR050833">
    <property type="entry name" value="Poly_Biosynth_Transport"/>
</dbReference>
<reference evidence="7 8" key="1">
    <citation type="submission" date="2016-10" db="EMBL/GenBank/DDBJ databases">
        <authorList>
            <person name="Varghese N."/>
            <person name="Submissions S."/>
        </authorList>
    </citation>
    <scope>NUCLEOTIDE SEQUENCE [LARGE SCALE GENOMIC DNA]</scope>
    <source>
        <strain evidence="7 8">DSW-5</strain>
    </source>
</reference>
<evidence type="ECO:0000256" key="3">
    <source>
        <dbReference type="ARBA" id="ARBA00022692"/>
    </source>
</evidence>
<keyword evidence="5 6" id="KW-0472">Membrane</keyword>
<evidence type="ECO:0000313" key="8">
    <source>
        <dbReference type="Proteomes" id="UP000183071"/>
    </source>
</evidence>
<feature type="transmembrane region" description="Helical" evidence="6">
    <location>
        <begin position="15"/>
        <end position="37"/>
    </location>
</feature>
<evidence type="ECO:0000313" key="7">
    <source>
        <dbReference type="EMBL" id="SEE22719.1"/>
    </source>
</evidence>
<gene>
    <name evidence="7" type="ORF">SAMN05444353_1302</name>
</gene>
<sequence>MQLFSFLKKEFVKNVLTLITGSALSQVVIYASILLLTRLFSAELFGIYVLFSSATIILKPLATLQFEFSIVLPKKDEDAINLFAFSTLILILYCFLLLFIIVIFKIEILAFFNISSLSSFIYLLPLNVFLFGLISNFDYWNNRNDNFKAISKGLLVKSSTMSATQIATGYSTYATIGLIPGMLLGHLLQLVYLLKTSFNSIQVLSKKVSLSKMILLAKKYKDIPIFNSIINLTNNLSNELPVLLITKYFGLTSSGIYGLAVKFMRAPIGVVQQSVNQVFFNKATKIYNDQGNLYELVLKTAKHLLVISVVIFSPLLILSFYLEFLFGEGWTNVGLYARILIPWLFFAFLSNPLNSLILILNKQKTMVVLDLTLLVFRFLALFSGYYFYNNIIIALALFSIVGMIFNIVIFIYLLQTSKEKKIAYQ</sequence>
<name>A0A1H5H447_9FLAO</name>